<gene>
    <name evidence="2" type="ORF">EYC80_001015</name>
</gene>
<dbReference type="EMBL" id="VIGI01000006">
    <property type="protein sequence ID" value="KAB8298854.1"/>
    <property type="molecule type" value="Genomic_DNA"/>
</dbReference>
<keyword evidence="3" id="KW-1185">Reference proteome</keyword>
<name>A0A5N6K812_MONLA</name>
<evidence type="ECO:0000256" key="1">
    <source>
        <dbReference type="SAM" id="MobiDB-lite"/>
    </source>
</evidence>
<feature type="region of interest" description="Disordered" evidence="1">
    <location>
        <begin position="64"/>
        <end position="85"/>
    </location>
</feature>
<comment type="caution">
    <text evidence="2">The sequence shown here is derived from an EMBL/GenBank/DDBJ whole genome shotgun (WGS) entry which is preliminary data.</text>
</comment>
<protein>
    <submittedName>
        <fullName evidence="2">Uncharacterized protein</fullName>
    </submittedName>
</protein>
<reference evidence="2 3" key="1">
    <citation type="submission" date="2019-06" db="EMBL/GenBank/DDBJ databases">
        <title>Genome Sequence of the Brown Rot Fungal Pathogen Monilinia laxa.</title>
        <authorList>
            <person name="De Miccolis Angelini R.M."/>
            <person name="Landi L."/>
            <person name="Abate D."/>
            <person name="Pollastro S."/>
            <person name="Romanazzi G."/>
            <person name="Faretra F."/>
        </authorList>
    </citation>
    <scope>NUCLEOTIDE SEQUENCE [LARGE SCALE GENOMIC DNA]</scope>
    <source>
        <strain evidence="2 3">Mlax316</strain>
    </source>
</reference>
<dbReference type="Proteomes" id="UP000326757">
    <property type="component" value="Unassembled WGS sequence"/>
</dbReference>
<accession>A0A5N6K812</accession>
<organism evidence="2 3">
    <name type="scientific">Monilinia laxa</name>
    <name type="common">Brown rot fungus</name>
    <name type="synonym">Sclerotinia laxa</name>
    <dbReference type="NCBI Taxonomy" id="61186"/>
    <lineage>
        <taxon>Eukaryota</taxon>
        <taxon>Fungi</taxon>
        <taxon>Dikarya</taxon>
        <taxon>Ascomycota</taxon>
        <taxon>Pezizomycotina</taxon>
        <taxon>Leotiomycetes</taxon>
        <taxon>Helotiales</taxon>
        <taxon>Sclerotiniaceae</taxon>
        <taxon>Monilinia</taxon>
    </lineage>
</organism>
<proteinExistence type="predicted"/>
<evidence type="ECO:0000313" key="3">
    <source>
        <dbReference type="Proteomes" id="UP000326757"/>
    </source>
</evidence>
<evidence type="ECO:0000313" key="2">
    <source>
        <dbReference type="EMBL" id="KAB8298854.1"/>
    </source>
</evidence>
<feature type="compositionally biased region" description="Polar residues" evidence="1">
    <location>
        <begin position="64"/>
        <end position="78"/>
    </location>
</feature>
<dbReference type="AlphaFoldDB" id="A0A5N6K812"/>
<sequence>MLEKLGEKKCKCSEVRDSRIKARVLHQEIESKGGVIVRSRTQQGETVMWLSDRRYLLIRGLQIPSQRGSSSPAGQSRTLHGEKFL</sequence>